<organism evidence="1 2">
    <name type="scientific">Pseudomonas mandelii JR-1</name>
    <dbReference type="NCBI Taxonomy" id="1147786"/>
    <lineage>
        <taxon>Bacteria</taxon>
        <taxon>Pseudomonadati</taxon>
        <taxon>Pseudomonadota</taxon>
        <taxon>Gammaproteobacteria</taxon>
        <taxon>Pseudomonadales</taxon>
        <taxon>Pseudomonadaceae</taxon>
        <taxon>Pseudomonas</taxon>
    </lineage>
</organism>
<gene>
    <name evidence="1" type="ORF">OU5_4948</name>
</gene>
<dbReference type="AlphaFoldDB" id="A0A024EGS9"/>
<evidence type="ECO:0000313" key="2">
    <source>
        <dbReference type="Proteomes" id="UP000026913"/>
    </source>
</evidence>
<reference evidence="1 2" key="1">
    <citation type="journal article" date="2012" name="J. Bacteriol.">
        <title>Genome sequence of cold-adapted Pseudomonas mandelii strain JR-1.</title>
        <authorList>
            <person name="Jang S.H."/>
            <person name="Kim J."/>
            <person name="Kim J."/>
            <person name="Hong S."/>
            <person name="Lee C."/>
        </authorList>
    </citation>
    <scope>NUCLEOTIDE SEQUENCE [LARGE SCALE GENOMIC DNA]</scope>
    <source>
        <strain evidence="1 2">JR-1</strain>
    </source>
</reference>
<protein>
    <submittedName>
        <fullName evidence="1">Aminotransferase</fullName>
    </submittedName>
</protein>
<sequence length="89" mass="9759">MWRSRAIRVAHAEVDDVFATTTGGHLQLGSDVEYVRGESIYARKAARRTWVSHCCLGNVSARNRPSDAGHCGGLWRNVRAVVAHCPATL</sequence>
<accession>A0A024EGS9</accession>
<proteinExistence type="predicted"/>
<evidence type="ECO:0000313" key="1">
    <source>
        <dbReference type="EMBL" id="AHZ72027.1"/>
    </source>
</evidence>
<dbReference type="HOGENOM" id="CLU_2452300_0_0_6"/>
<keyword evidence="1" id="KW-0808">Transferase</keyword>
<dbReference type="GO" id="GO:0008483">
    <property type="term" value="F:transaminase activity"/>
    <property type="evidence" value="ECO:0007669"/>
    <property type="project" value="UniProtKB-KW"/>
</dbReference>
<keyword evidence="1" id="KW-0032">Aminotransferase</keyword>
<dbReference type="EMBL" id="CP005960">
    <property type="protein sequence ID" value="AHZ72027.1"/>
    <property type="molecule type" value="Genomic_DNA"/>
</dbReference>
<name>A0A024EGS9_9PSED</name>
<dbReference type="KEGG" id="pman:OU5_4948"/>
<dbReference type="Proteomes" id="UP000026913">
    <property type="component" value="Chromosome"/>
</dbReference>